<dbReference type="GO" id="GO:0140359">
    <property type="term" value="F:ABC-type transporter activity"/>
    <property type="evidence" value="ECO:0007669"/>
    <property type="project" value="InterPro"/>
</dbReference>
<feature type="transmembrane region" description="Helical" evidence="1">
    <location>
        <begin position="153"/>
        <end position="179"/>
    </location>
</feature>
<evidence type="ECO:0000313" key="3">
    <source>
        <dbReference type="Proteomes" id="UP000252015"/>
    </source>
</evidence>
<dbReference type="Pfam" id="PF12679">
    <property type="entry name" value="ABC2_membrane_2"/>
    <property type="match status" value="1"/>
</dbReference>
<keyword evidence="3" id="KW-1185">Reference proteome</keyword>
<dbReference type="EMBL" id="UEGW01000001">
    <property type="protein sequence ID" value="SRX92412.1"/>
    <property type="molecule type" value="Genomic_DNA"/>
</dbReference>
<dbReference type="RefSeq" id="WP_113963022.1">
    <property type="nucleotide sequence ID" value="NZ_UEGW01000001.1"/>
</dbReference>
<keyword evidence="1" id="KW-1133">Transmembrane helix</keyword>
<proteinExistence type="predicted"/>
<protein>
    <submittedName>
        <fullName evidence="2">ABC transporter permease [Herpetosiphon aurantiacus DSM 785]</fullName>
    </submittedName>
</protein>
<feature type="transmembrane region" description="Helical" evidence="1">
    <location>
        <begin position="75"/>
        <end position="97"/>
    </location>
</feature>
<feature type="transmembrane region" description="Helical" evidence="1">
    <location>
        <begin position="17"/>
        <end position="38"/>
    </location>
</feature>
<gene>
    <name evidence="2" type="ORF">MSP7336_00637</name>
</gene>
<dbReference type="AlphaFoldDB" id="A0A375YUA5"/>
<dbReference type="GO" id="GO:0005886">
    <property type="term" value="C:plasma membrane"/>
    <property type="evidence" value="ECO:0007669"/>
    <property type="project" value="UniProtKB-SubCell"/>
</dbReference>
<sequence>MTGEIARLDLRLRRRLIIGYAIGMTAYATVVVALYPSFKNATSLNSLTEEGSPVAALFGAVGPLTSSPGWLTANLYGNFVPLIVLMATIGYGAAAIAGQDEDGTLALIATLPLARRTITGGKLAALVVQALPVPIVTALCVLAGRWFDLTVNIGSLLGVTAGVTLLGLLFGSLALFLGAATGSRGVALGLASGMAAIAYLVNSLAPLIDWLRPARYASPFFYAVGDHQLQNGLPPAWAGVLAVATLAFAVAGTIAFNRLDVH</sequence>
<dbReference type="PANTHER" id="PTHR37305">
    <property type="entry name" value="INTEGRAL MEMBRANE PROTEIN-RELATED"/>
    <property type="match status" value="1"/>
</dbReference>
<accession>A0A375YUA5</accession>
<evidence type="ECO:0000313" key="2">
    <source>
        <dbReference type="EMBL" id="SRX92412.1"/>
    </source>
</evidence>
<dbReference type="STRING" id="29313.BHQ16_10230"/>
<dbReference type="PANTHER" id="PTHR37305:SF1">
    <property type="entry name" value="MEMBRANE PROTEIN"/>
    <property type="match status" value="1"/>
</dbReference>
<dbReference type="Proteomes" id="UP000252015">
    <property type="component" value="Unassembled WGS sequence"/>
</dbReference>
<organism evidence="2 3">
    <name type="scientific">Mycobacterium shimoidei</name>
    <dbReference type="NCBI Taxonomy" id="29313"/>
    <lineage>
        <taxon>Bacteria</taxon>
        <taxon>Bacillati</taxon>
        <taxon>Actinomycetota</taxon>
        <taxon>Actinomycetes</taxon>
        <taxon>Mycobacteriales</taxon>
        <taxon>Mycobacteriaceae</taxon>
        <taxon>Mycobacterium</taxon>
    </lineage>
</organism>
<feature type="transmembrane region" description="Helical" evidence="1">
    <location>
        <begin position="123"/>
        <end position="147"/>
    </location>
</feature>
<name>A0A375YUA5_MYCSH</name>
<feature type="transmembrane region" description="Helical" evidence="1">
    <location>
        <begin position="236"/>
        <end position="256"/>
    </location>
</feature>
<feature type="transmembrane region" description="Helical" evidence="1">
    <location>
        <begin position="186"/>
        <end position="208"/>
    </location>
</feature>
<keyword evidence="1" id="KW-0812">Transmembrane</keyword>
<evidence type="ECO:0000256" key="1">
    <source>
        <dbReference type="SAM" id="Phobius"/>
    </source>
</evidence>
<keyword evidence="1" id="KW-0472">Membrane</keyword>
<reference evidence="2 3" key="1">
    <citation type="submission" date="2018-05" db="EMBL/GenBank/DDBJ databases">
        <authorList>
            <consortium name="IHU Genomes"/>
        </authorList>
    </citation>
    <scope>NUCLEOTIDE SEQUENCE [LARGE SCALE GENOMIC DNA]</scope>
    <source>
        <strain evidence="2 3">P7336</strain>
    </source>
</reference>